<organism evidence="1 2">
    <name type="scientific">Candidatus Competibacter phosphatis</name>
    <dbReference type="NCBI Taxonomy" id="221280"/>
    <lineage>
        <taxon>Bacteria</taxon>
        <taxon>Pseudomonadati</taxon>
        <taxon>Pseudomonadota</taxon>
        <taxon>Gammaproteobacteria</taxon>
        <taxon>Candidatus Competibacteraceae</taxon>
        <taxon>Candidatus Competibacter</taxon>
    </lineage>
</organism>
<reference evidence="1 2" key="1">
    <citation type="submission" date="2019-03" db="EMBL/GenBank/DDBJ databases">
        <title>Metabolic reconstructions from genomes of highly enriched 'Candidatus Accumulibacter' and 'Candidatus Competibacter' bioreactor populations.</title>
        <authorList>
            <person name="Annavajhala M.K."/>
            <person name="Welles L."/>
            <person name="Abbas B."/>
            <person name="Sorokin D."/>
            <person name="Park H."/>
            <person name="Van Loosdrecht M."/>
            <person name="Chandran K."/>
        </authorList>
    </citation>
    <scope>NUCLEOTIDE SEQUENCE [LARGE SCALE GENOMIC DNA]</scope>
    <source>
        <strain evidence="1 2">SBR_G</strain>
    </source>
</reference>
<protein>
    <recommendedName>
        <fullName evidence="3">Peptidase C39-like domain-containing protein</fullName>
    </recommendedName>
</protein>
<dbReference type="EMBL" id="SPMZ01000026">
    <property type="protein sequence ID" value="NMQ19440.1"/>
    <property type="molecule type" value="Genomic_DNA"/>
</dbReference>
<dbReference type="Proteomes" id="UP000760480">
    <property type="component" value="Unassembled WGS sequence"/>
</dbReference>
<dbReference type="RefSeq" id="WP_169248694.1">
    <property type="nucleotide sequence ID" value="NZ_SPMZ01000026.1"/>
</dbReference>
<evidence type="ECO:0000313" key="2">
    <source>
        <dbReference type="Proteomes" id="UP000760480"/>
    </source>
</evidence>
<dbReference type="InterPro" id="IPR022118">
    <property type="entry name" value="Peptidase_C70_AvrRpt2"/>
</dbReference>
<sequence length="194" mass="21880">MAALEVVKIDMKQMTAIPQETSQTCWFSCYQMMLQWKGYGTGKIGDYKGEFPPAPIKEKLEAAKIDWNDAVSTGLKGKDFRKAAHALGLEANGVGQPWTTQDLKRFLSYPSPIWVAGNWDNFFHVVVVTGVEIDNDLDWDEVGTLKDRSKVTYIDPNWKGAKQASIETRSCYSWLPGSYAYKGIIGAWQVWKKS</sequence>
<evidence type="ECO:0000313" key="1">
    <source>
        <dbReference type="EMBL" id="NMQ19440.1"/>
    </source>
</evidence>
<keyword evidence="2" id="KW-1185">Reference proteome</keyword>
<name>A0ABX1TNG1_9GAMM</name>
<comment type="caution">
    <text evidence="1">The sequence shown here is derived from an EMBL/GenBank/DDBJ whole genome shotgun (WGS) entry which is preliminary data.</text>
</comment>
<proteinExistence type="predicted"/>
<evidence type="ECO:0008006" key="3">
    <source>
        <dbReference type="Google" id="ProtNLM"/>
    </source>
</evidence>
<gene>
    <name evidence="1" type="ORF">E4P82_09675</name>
</gene>
<dbReference type="Gene3D" id="3.90.70.10">
    <property type="entry name" value="Cysteine proteinases"/>
    <property type="match status" value="1"/>
</dbReference>
<accession>A0ABX1TNG1</accession>
<dbReference type="Pfam" id="PF12385">
    <property type="entry name" value="Peptidase_C70"/>
    <property type="match status" value="1"/>
</dbReference>